<keyword evidence="4" id="KW-0653">Protein transport</keyword>
<evidence type="ECO:0000256" key="2">
    <source>
        <dbReference type="ARBA" id="ARBA00022448"/>
    </source>
</evidence>
<feature type="repeat" description="CHCR" evidence="5">
    <location>
        <begin position="627"/>
        <end position="798"/>
    </location>
</feature>
<proteinExistence type="predicted"/>
<comment type="subcellular location">
    <subcellularLocation>
        <location evidence="1">Cytoplasm</location>
    </subcellularLocation>
</comment>
<reference evidence="8 9" key="1">
    <citation type="submission" date="2023-10" db="EMBL/GenBank/DDBJ databases">
        <title>Chromosome-scale genome assembly provides insights into flower coloration mechanisms of Canna indica.</title>
        <authorList>
            <person name="Li C."/>
        </authorList>
    </citation>
    <scope>NUCLEOTIDE SEQUENCE [LARGE SCALE GENOMIC DNA]</scope>
    <source>
        <tissue evidence="8">Flower</tissue>
    </source>
</reference>
<evidence type="ECO:0000256" key="4">
    <source>
        <dbReference type="ARBA" id="ARBA00022927"/>
    </source>
</evidence>
<evidence type="ECO:0000256" key="3">
    <source>
        <dbReference type="ARBA" id="ARBA00022490"/>
    </source>
</evidence>
<dbReference type="PANTHER" id="PTHR12894:SF27">
    <property type="entry name" value="TRANSFORMING GROWTH FACTOR-BETA RECEPTOR-ASSOCIATED PROTEIN 1"/>
    <property type="match status" value="1"/>
</dbReference>
<dbReference type="InterPro" id="IPR000547">
    <property type="entry name" value="Clathrin_H-chain/VPS_repeat"/>
</dbReference>
<dbReference type="PROSITE" id="PS50236">
    <property type="entry name" value="CHCR"/>
    <property type="match status" value="1"/>
</dbReference>
<dbReference type="InterPro" id="IPR019453">
    <property type="entry name" value="VPS39/TGFA1_Znf"/>
</dbReference>
<feature type="region of interest" description="Disordered" evidence="6">
    <location>
        <begin position="811"/>
        <end position="834"/>
    </location>
</feature>
<feature type="domain" description="CNH" evidence="7">
    <location>
        <begin position="16"/>
        <end position="293"/>
    </location>
</feature>
<dbReference type="PANTHER" id="PTHR12894">
    <property type="entry name" value="CNH DOMAIN CONTAINING"/>
    <property type="match status" value="1"/>
</dbReference>
<dbReference type="AlphaFoldDB" id="A0AAQ3KK76"/>
<gene>
    <name evidence="8" type="ORF">Cni_G18118</name>
</gene>
<protein>
    <submittedName>
        <fullName evidence="8">Vam6/Vps39-like protein</fullName>
    </submittedName>
</protein>
<keyword evidence="3" id="KW-0963">Cytoplasm</keyword>
<dbReference type="InterPro" id="IPR032914">
    <property type="entry name" value="Vam6/VPS39/TRAP1"/>
</dbReference>
<evidence type="ECO:0000313" key="9">
    <source>
        <dbReference type="Proteomes" id="UP001327560"/>
    </source>
</evidence>
<organism evidence="8 9">
    <name type="scientific">Canna indica</name>
    <name type="common">Indian-shot</name>
    <dbReference type="NCBI Taxonomy" id="4628"/>
    <lineage>
        <taxon>Eukaryota</taxon>
        <taxon>Viridiplantae</taxon>
        <taxon>Streptophyta</taxon>
        <taxon>Embryophyta</taxon>
        <taxon>Tracheophyta</taxon>
        <taxon>Spermatophyta</taxon>
        <taxon>Magnoliopsida</taxon>
        <taxon>Liliopsida</taxon>
        <taxon>Zingiberales</taxon>
        <taxon>Cannaceae</taxon>
        <taxon>Canna</taxon>
    </lineage>
</organism>
<dbReference type="EMBL" id="CP136894">
    <property type="protein sequence ID" value="WOL09365.1"/>
    <property type="molecule type" value="Genomic_DNA"/>
</dbReference>
<dbReference type="GO" id="GO:0005737">
    <property type="term" value="C:cytoplasm"/>
    <property type="evidence" value="ECO:0007669"/>
    <property type="project" value="UniProtKB-SubCell"/>
</dbReference>
<dbReference type="GO" id="GO:0034058">
    <property type="term" value="P:endosomal vesicle fusion"/>
    <property type="evidence" value="ECO:0007669"/>
    <property type="project" value="TreeGrafter"/>
</dbReference>
<dbReference type="GO" id="GO:0006886">
    <property type="term" value="P:intracellular protein transport"/>
    <property type="evidence" value="ECO:0007669"/>
    <property type="project" value="UniProtKB-UniRule"/>
</dbReference>
<dbReference type="SUPFAM" id="SSF101908">
    <property type="entry name" value="Putative isomerase YbhE"/>
    <property type="match status" value="1"/>
</dbReference>
<evidence type="ECO:0000313" key="8">
    <source>
        <dbReference type="EMBL" id="WOL09365.1"/>
    </source>
</evidence>
<feature type="region of interest" description="Disordered" evidence="6">
    <location>
        <begin position="850"/>
        <end position="870"/>
    </location>
</feature>
<evidence type="ECO:0000256" key="1">
    <source>
        <dbReference type="ARBA" id="ARBA00004496"/>
    </source>
</evidence>
<dbReference type="InterPro" id="IPR019452">
    <property type="entry name" value="VPS39/TGF_beta_rcpt-assoc_1"/>
</dbReference>
<keyword evidence="2" id="KW-0813">Transport</keyword>
<keyword evidence="9" id="KW-1185">Reference proteome</keyword>
<dbReference type="Proteomes" id="UP001327560">
    <property type="component" value="Chromosome 5"/>
</dbReference>
<dbReference type="Pfam" id="PF00780">
    <property type="entry name" value="CNH"/>
    <property type="match status" value="1"/>
</dbReference>
<dbReference type="Pfam" id="PF10367">
    <property type="entry name" value="zf-Vps39_C"/>
    <property type="match status" value="1"/>
</dbReference>
<evidence type="ECO:0000256" key="5">
    <source>
        <dbReference type="PROSITE-ProRule" id="PRU01006"/>
    </source>
</evidence>
<name>A0AAQ3KK76_9LILI</name>
<dbReference type="GO" id="GO:0016020">
    <property type="term" value="C:membrane"/>
    <property type="evidence" value="ECO:0007669"/>
    <property type="project" value="TreeGrafter"/>
</dbReference>
<feature type="compositionally biased region" description="Acidic residues" evidence="6">
    <location>
        <begin position="861"/>
        <end position="870"/>
    </location>
</feature>
<accession>A0AAQ3KK76</accession>
<dbReference type="PROSITE" id="PS50219">
    <property type="entry name" value="CNH"/>
    <property type="match status" value="1"/>
</dbReference>
<evidence type="ECO:0000256" key="6">
    <source>
        <dbReference type="SAM" id="MobiDB-lite"/>
    </source>
</evidence>
<dbReference type="InterPro" id="IPR001180">
    <property type="entry name" value="CNH_dom"/>
</dbReference>
<evidence type="ECO:0000259" key="7">
    <source>
        <dbReference type="PROSITE" id="PS50219"/>
    </source>
</evidence>
<dbReference type="GO" id="GO:0006914">
    <property type="term" value="P:autophagy"/>
    <property type="evidence" value="ECO:0007669"/>
    <property type="project" value="TreeGrafter"/>
</dbReference>
<sequence>MVHNAYDSVELLKGCPARIDAAAAYGSKLLLGCSDASLRIYAPASSAGAGGGGGDDVSPPAELEIQREAYVPERTVTGFWKRAPLSMEVCHSRDLLLSLSEWVALHRLPNLETVVAIGKTKGAHVFSWDDRRGFLCVGRQKRVGIYRLDGGREFVEVKEFGVPDVVKSMAWCGENICVGIKREYMIMNSTTGALSEIFSSGRIAPSLVVSLPSGELLLGKDNIGVFVDQNGKLLQDGRICWSEAPGSVIIKKPYAIGRLPRHIEIRSLRAPYPLIQTVVLRDVQLLFQSNSSLIAALSNAVYGLLPVPLGAQIVQLTASGDFEEALSLCKLLPPEDSSLRAAKESSIHIRYAHHLFENGSYEEAMEQFIASQVDITYVLSLYPSIILPKLQNILVPEKFADSNDEFNLSRASSDASDEIESSFLSQHHEFDDNSILENKKMSHNALMALVKFLQKKRYGIFERATAEVTEEVVQDSISSYEPYRSKNKKRGYTNISSVAREMATVLDTALLQALILTGQSSGALDLLKGSKTSNYCDMKICEKFLMEKNQHTVLLELYKCNEMHHDALKLLNQLVEESNSGDASSELTQKFKPISIIEYLKPFCRTDPMLVLEFSMNVLESCPTETIELFLSGNVPAELVNSYLKQHAPNMQSTYLELMLSMSESGINPKLQNELVHLYLSEVVDWYKDLKVQQKWDERTYSPTRRKLLSALDNISGYSADDLLRRLPIDALYEERAIVLGRMNQHQLALSLYVHKLQLPELALVYCDRVYEAALHQPSRTYANIYLTLLQIYLNPKRAIKELEQRTANPIAEISQSPGIQKPGSTKVKGGRHSRKIAEIEGADKLRISLSGTDSSRSDGDADETTDDGDSIMLNESLDLLSQRWDRINGAQALRILPRDIKLQDLLPFLKPLLRKSTEGRRNCSVIKSLTSHENLQVKEELFNCRRAVVKVDADSMCALCHKRIGSSVFAVYPNGKTLVHFVCFRDSQSIKAVRGPTTRRT</sequence>
<dbReference type="Pfam" id="PF10366">
    <property type="entry name" value="Vps39_1"/>
    <property type="match status" value="1"/>
</dbReference>